<dbReference type="Pfam" id="PF24462">
    <property type="entry name" value="Ig_F54D1_6"/>
    <property type="match status" value="1"/>
</dbReference>
<evidence type="ECO:0000259" key="12">
    <source>
        <dbReference type="PROSITE" id="PS51233"/>
    </source>
</evidence>
<dbReference type="SMART" id="SM00539">
    <property type="entry name" value="NIDO"/>
    <property type="match status" value="1"/>
</dbReference>
<evidence type="ECO:0000256" key="6">
    <source>
        <dbReference type="PROSITE-ProRule" id="PRU00302"/>
    </source>
</evidence>
<keyword evidence="2 7" id="KW-0812">Transmembrane</keyword>
<dbReference type="PROSITE" id="PS50923">
    <property type="entry name" value="SUSHI"/>
    <property type="match status" value="1"/>
</dbReference>
<evidence type="ECO:0000259" key="10">
    <source>
        <dbReference type="PROSITE" id="PS50923"/>
    </source>
</evidence>
<evidence type="ECO:0000313" key="13">
    <source>
        <dbReference type="Proteomes" id="UP000046395"/>
    </source>
</evidence>
<accession>A0A5S6QIF4</accession>
<evidence type="ECO:0000256" key="4">
    <source>
        <dbReference type="ARBA" id="ARBA00023136"/>
    </source>
</evidence>
<dbReference type="AlphaFoldDB" id="A0A5S6QIF4"/>
<name>A0A5S6QIF4_TRIMR</name>
<feature type="domain" description="AMOP" evidence="9">
    <location>
        <begin position="566"/>
        <end position="721"/>
    </location>
</feature>
<proteinExistence type="predicted"/>
<dbReference type="STRING" id="70415.A0A5S6QIF4"/>
<dbReference type="InterPro" id="IPR005533">
    <property type="entry name" value="AMOP_dom"/>
</dbReference>
<keyword evidence="3 7" id="KW-1133">Transmembrane helix</keyword>
<dbReference type="PANTHER" id="PTHR13802:SF52">
    <property type="entry name" value="MUCIN-4"/>
    <property type="match status" value="1"/>
</dbReference>
<dbReference type="CDD" id="cd00033">
    <property type="entry name" value="CCP"/>
    <property type="match status" value="1"/>
</dbReference>
<feature type="domain" description="NIDO" evidence="11">
    <location>
        <begin position="158"/>
        <end position="331"/>
    </location>
</feature>
<dbReference type="SUPFAM" id="SSF81296">
    <property type="entry name" value="E set domains"/>
    <property type="match status" value="1"/>
</dbReference>
<evidence type="ECO:0000256" key="3">
    <source>
        <dbReference type="ARBA" id="ARBA00022989"/>
    </source>
</evidence>
<dbReference type="InterPro" id="IPR035976">
    <property type="entry name" value="Sushi/SCR/CCP_sf"/>
</dbReference>
<feature type="transmembrane region" description="Helical" evidence="7">
    <location>
        <begin position="1122"/>
        <end position="1144"/>
    </location>
</feature>
<sequence>MLSILTVLLFPISNEQVLPVMPPLEEIMRELPSERRNVETSREDWKVLYPFGETAHDMQLIDRPNHDTQIDLDFFFPFYGHRFNYTFISPNGLVAFSRSDWIQPPYTFPNPKWPERSDPSFIAPFLSRSTFQHTGNVRISNVWHRSVHRSFLSHFPSKTQFELDQRLGYSAYGSGQSYRRVHAGYVEDDAFLDKITDDLQKGMNGANGFQAFHCLIVTWERMAYGGAPKIVDLEDFENAKRWQNTFQLVLATDEIRSYAIFNYASLNWTSSTDAGSLRGRGGYQSSIAGFNGGNGTGFTPLPYSARGEIFKLATYSSVDLPGRWMYRVDEQIIAGGCSNASAGLLTVAPDKGSMLGGISVNVSGPCLPPSSTVHVLFDELLVVCKRLTIHRAQCILPRFHRVGQVVVKFSRDGGRHFPYIGTFYFVPPDRAIPGVILRRDVLNYQVNAFDSPTPDLLTITWSPYNLTSDMQAKVTVDLFGYWEDAEVQRFERVGIIAQNILNTGILKLKPKELPRPSDISLAYKWKDFEFGVVRVALADNPDVGVLYSTITSFSWYFLPDWETNYGSDWALKRCINWYEKDGRWRNFWMDLEPCPCTLDQALFDIGRFMPYLECDMNGDGGCYYHRGATHCVMSIQATWTGGQTVCCYDVDGWLMHSDDYEDLDVLSYYSPGIPYRAHTFGSYPFRMPPYVPSLSNWFHDLAPYHMCCRFADKCSFLFWRRQTRNCQDYVPPTAGIAYGSAHFITFDGAKYRFSGKGYYVLTMSTHRRHRLMVQVRLEQPLKTQWNAYPNSTIITGVVARENDSDIVQVVSRKEFRRWRYKTDVSVRGQSRFFDTFDMKFQQYRGVNVWNPARNFDQSEIHIQFLSGAGIRVHESNGLLDVTVVLPKTFNETIETKQGYKESAFYRTYGLLGVFNGMAYDEFLPPHRETPVLTKNKAVYTNPDASTLYHEFGEKWKVDGSDPFIGPVLFEELLKPLNNPLLFSRMDYVPSFDDLEIFGKSSAVIKERDIRRTCGTNVPCRQAYISTGQKVWAASAKMLEVKFEAMKELGNKRWLSCGPLWKAVGSIKTPQGNNYLEGVTVDFSCRPEYFMHGTSSRTCINGTWTPGWPVWCRLRVEENALKIATGVLVSMLLVAFLVAAFYYSYQVNVKPKKMRVKPKPSLASPTFKRGLSGALTSTGGIVSKFNSSVRNMVPIYSLYNSKSGEHTQTEPKPQMLDFMSPENRKIVKETSA</sequence>
<dbReference type="Pfam" id="PF00084">
    <property type="entry name" value="Sushi"/>
    <property type="match status" value="1"/>
</dbReference>
<dbReference type="Gene3D" id="2.10.70.10">
    <property type="entry name" value="Complement Module, domain 1"/>
    <property type="match status" value="1"/>
</dbReference>
<dbReference type="GO" id="GO:0016020">
    <property type="term" value="C:membrane"/>
    <property type="evidence" value="ECO:0007669"/>
    <property type="project" value="UniProtKB-SubCell"/>
</dbReference>
<dbReference type="InterPro" id="IPR051495">
    <property type="entry name" value="Epithelial_Barrier/Signaling"/>
</dbReference>
<dbReference type="PROSITE" id="PS51220">
    <property type="entry name" value="NIDO"/>
    <property type="match status" value="1"/>
</dbReference>
<evidence type="ECO:0000256" key="2">
    <source>
        <dbReference type="ARBA" id="ARBA00022692"/>
    </source>
</evidence>
<dbReference type="SUPFAM" id="SSF57535">
    <property type="entry name" value="Complement control module/SCR domain"/>
    <property type="match status" value="1"/>
</dbReference>
<keyword evidence="13" id="KW-1185">Reference proteome</keyword>
<dbReference type="InterPro" id="IPR013783">
    <property type="entry name" value="Ig-like_fold"/>
</dbReference>
<keyword evidence="4 7" id="KW-0472">Membrane</keyword>
<dbReference type="Pfam" id="PF03782">
    <property type="entry name" value="AMOP"/>
    <property type="match status" value="1"/>
</dbReference>
<dbReference type="SMART" id="SM00723">
    <property type="entry name" value="AMOP"/>
    <property type="match status" value="1"/>
</dbReference>
<keyword evidence="5 6" id="KW-1015">Disulfide bond</keyword>
<dbReference type="SMART" id="SM00216">
    <property type="entry name" value="VWD"/>
    <property type="match status" value="1"/>
</dbReference>
<dbReference type="GO" id="GO:0007160">
    <property type="term" value="P:cell-matrix adhesion"/>
    <property type="evidence" value="ECO:0007669"/>
    <property type="project" value="InterPro"/>
</dbReference>
<evidence type="ECO:0000256" key="5">
    <source>
        <dbReference type="ARBA" id="ARBA00023157"/>
    </source>
</evidence>
<comment type="subcellular location">
    <subcellularLocation>
        <location evidence="1">Membrane</location>
    </subcellularLocation>
</comment>
<evidence type="ECO:0000256" key="8">
    <source>
        <dbReference type="SAM" id="SignalP"/>
    </source>
</evidence>
<feature type="chain" id="PRO_5024448609" evidence="8">
    <location>
        <begin position="20"/>
        <end position="1231"/>
    </location>
</feature>
<evidence type="ECO:0000259" key="11">
    <source>
        <dbReference type="PROSITE" id="PS51220"/>
    </source>
</evidence>
<dbReference type="InterPro" id="IPR003886">
    <property type="entry name" value="NIDO_dom"/>
</dbReference>
<dbReference type="Pfam" id="PF00094">
    <property type="entry name" value="VWD"/>
    <property type="match status" value="1"/>
</dbReference>
<feature type="domain" description="Sushi" evidence="10">
    <location>
        <begin position="1054"/>
        <end position="1113"/>
    </location>
</feature>
<dbReference type="PROSITE" id="PS50856">
    <property type="entry name" value="AMOP"/>
    <property type="match status" value="1"/>
</dbReference>
<reference evidence="14" key="1">
    <citation type="submission" date="2019-12" db="UniProtKB">
        <authorList>
            <consortium name="WormBaseParasite"/>
        </authorList>
    </citation>
    <scope>IDENTIFICATION</scope>
</reference>
<dbReference type="InterPro" id="IPR057018">
    <property type="entry name" value="F54D1_6-like_Ig-like"/>
</dbReference>
<evidence type="ECO:0000313" key="14">
    <source>
        <dbReference type="WBParaSite" id="TMUE_2000007161.1"/>
    </source>
</evidence>
<dbReference type="InterPro" id="IPR000436">
    <property type="entry name" value="Sushi_SCR_CCP_dom"/>
</dbReference>
<dbReference type="WBParaSite" id="TMUE_2000007161.1">
    <property type="protein sequence ID" value="TMUE_2000007161.1"/>
    <property type="gene ID" value="WBGene00286990"/>
</dbReference>
<organism evidence="13 14">
    <name type="scientific">Trichuris muris</name>
    <name type="common">Mouse whipworm</name>
    <dbReference type="NCBI Taxonomy" id="70415"/>
    <lineage>
        <taxon>Eukaryota</taxon>
        <taxon>Metazoa</taxon>
        <taxon>Ecdysozoa</taxon>
        <taxon>Nematoda</taxon>
        <taxon>Enoplea</taxon>
        <taxon>Dorylaimia</taxon>
        <taxon>Trichinellida</taxon>
        <taxon>Trichuridae</taxon>
        <taxon>Trichuris</taxon>
    </lineage>
</organism>
<dbReference type="PROSITE" id="PS51233">
    <property type="entry name" value="VWFD"/>
    <property type="match status" value="1"/>
</dbReference>
<feature type="signal peptide" evidence="8">
    <location>
        <begin position="1"/>
        <end position="19"/>
    </location>
</feature>
<keyword evidence="6" id="KW-0768">Sushi</keyword>
<dbReference type="SMART" id="SM00032">
    <property type="entry name" value="CCP"/>
    <property type="match status" value="1"/>
</dbReference>
<dbReference type="InterPro" id="IPR001846">
    <property type="entry name" value="VWF_type-D"/>
</dbReference>
<dbReference type="InterPro" id="IPR014756">
    <property type="entry name" value="Ig_E-set"/>
</dbReference>
<comment type="caution">
    <text evidence="6">Lacks conserved residue(s) required for the propagation of feature annotation.</text>
</comment>
<feature type="domain" description="VWFD" evidence="12">
    <location>
        <begin position="733"/>
        <end position="963"/>
    </location>
</feature>
<evidence type="ECO:0000256" key="7">
    <source>
        <dbReference type="SAM" id="Phobius"/>
    </source>
</evidence>
<feature type="disulfide bond" evidence="6">
    <location>
        <begin position="1084"/>
        <end position="1111"/>
    </location>
</feature>
<dbReference type="PANTHER" id="PTHR13802">
    <property type="entry name" value="MUCIN 4-RELATED"/>
    <property type="match status" value="1"/>
</dbReference>
<protein>
    <submittedName>
        <fullName evidence="14">Sushi domain-containing protein</fullName>
    </submittedName>
</protein>
<dbReference type="Pfam" id="PF06119">
    <property type="entry name" value="NIDO"/>
    <property type="match status" value="1"/>
</dbReference>
<evidence type="ECO:0000259" key="9">
    <source>
        <dbReference type="PROSITE" id="PS50856"/>
    </source>
</evidence>
<evidence type="ECO:0000256" key="1">
    <source>
        <dbReference type="ARBA" id="ARBA00004370"/>
    </source>
</evidence>
<dbReference type="Gene3D" id="2.60.40.10">
    <property type="entry name" value="Immunoglobulins"/>
    <property type="match status" value="1"/>
</dbReference>
<keyword evidence="8" id="KW-0732">Signal</keyword>
<dbReference type="Proteomes" id="UP000046395">
    <property type="component" value="Unassembled WGS sequence"/>
</dbReference>